<dbReference type="GO" id="GO:0004366">
    <property type="term" value="F:glycerol-3-phosphate O-acyltransferase activity"/>
    <property type="evidence" value="ECO:0007669"/>
    <property type="project" value="TreeGrafter"/>
</dbReference>
<dbReference type="GO" id="GO:0016287">
    <property type="term" value="F:glycerone-phosphate O-acyltransferase activity"/>
    <property type="evidence" value="ECO:0007669"/>
    <property type="project" value="TreeGrafter"/>
</dbReference>
<evidence type="ECO:0008006" key="3">
    <source>
        <dbReference type="Google" id="ProtNLM"/>
    </source>
</evidence>
<dbReference type="InterPro" id="IPR052744">
    <property type="entry name" value="GPAT/DAPAT"/>
</dbReference>
<sequence>MCNVVLNIFFSKIRWDGAHRILVEGPIIFIAAPHSNQLYVSNSILLPKGLSSAVVTLVVLDMELLIKKEFKKLRAIELLTSEEGCPFKCLPDVNQESIYRSVHKTLNEGNCIAIFSDGSFHDHTEMLPLKAGVTVMVLGAMHAHLGLDVKIVPCRLNYFHPHKFHSCAMFEFGMLITISLELVEKFKNSRAEKHEVCGKLLDTNYNALKSITVRVLDYKTLMVVELDWHFVYGYDKYKKDPRVMEL</sequence>
<keyword evidence="2" id="KW-1185">Reference proteome</keyword>
<dbReference type="PANTHER" id="PTHR31605:SF0">
    <property type="entry name" value="GLYCEROL-3-PHOSPHATE O-ACYLTRANSFERASE 1"/>
    <property type="match status" value="1"/>
</dbReference>
<comment type="caution">
    <text evidence="1">The sequence shown here is derived from an EMBL/GenBank/DDBJ whole genome shotgun (WGS) entry which is preliminary data.</text>
</comment>
<dbReference type="PANTHER" id="PTHR31605">
    <property type="entry name" value="GLYCEROL-3-PHOSPHATE O-ACYLTRANSFERASE 1"/>
    <property type="match status" value="1"/>
</dbReference>
<name>A0A433QNQ8_9FUNG</name>
<accession>A0A433QNQ8</accession>
<proteinExistence type="predicted"/>
<dbReference type="Proteomes" id="UP000274822">
    <property type="component" value="Unassembled WGS sequence"/>
</dbReference>
<evidence type="ECO:0000313" key="1">
    <source>
        <dbReference type="EMBL" id="RUS31415.1"/>
    </source>
</evidence>
<dbReference type="AlphaFoldDB" id="A0A433QNQ8"/>
<reference evidence="1 2" key="1">
    <citation type="journal article" date="2018" name="New Phytol.">
        <title>Phylogenomics of Endogonaceae and evolution of mycorrhizas within Mucoromycota.</title>
        <authorList>
            <person name="Chang Y."/>
            <person name="Desiro A."/>
            <person name="Na H."/>
            <person name="Sandor L."/>
            <person name="Lipzen A."/>
            <person name="Clum A."/>
            <person name="Barry K."/>
            <person name="Grigoriev I.V."/>
            <person name="Martin F.M."/>
            <person name="Stajich J.E."/>
            <person name="Smith M.E."/>
            <person name="Bonito G."/>
            <person name="Spatafora J.W."/>
        </authorList>
    </citation>
    <scope>NUCLEOTIDE SEQUENCE [LARGE SCALE GENOMIC DNA]</scope>
    <source>
        <strain evidence="1 2">AD002</strain>
    </source>
</reference>
<evidence type="ECO:0000313" key="2">
    <source>
        <dbReference type="Proteomes" id="UP000274822"/>
    </source>
</evidence>
<protein>
    <recommendedName>
        <fullName evidence="3">Phospholipid/glycerol acyltransferase domain-containing protein</fullName>
    </recommendedName>
</protein>
<dbReference type="EMBL" id="RBNJ01002981">
    <property type="protein sequence ID" value="RUS31415.1"/>
    <property type="molecule type" value="Genomic_DNA"/>
</dbReference>
<gene>
    <name evidence="1" type="ORF">BC938DRAFT_477864</name>
</gene>
<dbReference type="GO" id="GO:0008654">
    <property type="term" value="P:phospholipid biosynthetic process"/>
    <property type="evidence" value="ECO:0007669"/>
    <property type="project" value="TreeGrafter"/>
</dbReference>
<organism evidence="1 2">
    <name type="scientific">Jimgerdemannia flammicorona</name>
    <dbReference type="NCBI Taxonomy" id="994334"/>
    <lineage>
        <taxon>Eukaryota</taxon>
        <taxon>Fungi</taxon>
        <taxon>Fungi incertae sedis</taxon>
        <taxon>Mucoromycota</taxon>
        <taxon>Mucoromycotina</taxon>
        <taxon>Endogonomycetes</taxon>
        <taxon>Endogonales</taxon>
        <taxon>Endogonaceae</taxon>
        <taxon>Jimgerdemannia</taxon>
    </lineage>
</organism>